<dbReference type="EMBL" id="NIBG01000003">
    <property type="protein sequence ID" value="PAB60204.1"/>
    <property type="molecule type" value="Genomic_DNA"/>
</dbReference>
<dbReference type="RefSeq" id="WP_095131494.1">
    <property type="nucleotide sequence ID" value="NZ_NIBG01000003.1"/>
</dbReference>
<evidence type="ECO:0008006" key="3">
    <source>
        <dbReference type="Google" id="ProtNLM"/>
    </source>
</evidence>
<dbReference type="AlphaFoldDB" id="A0A267MKT2"/>
<dbReference type="PANTHER" id="PTHR37804">
    <property type="entry name" value="CDAA REGULATORY PROTEIN CDAR"/>
    <property type="match status" value="1"/>
</dbReference>
<organism evidence="1 2">
    <name type="scientific">Anaeromicrobium sediminis</name>
    <dbReference type="NCBI Taxonomy" id="1478221"/>
    <lineage>
        <taxon>Bacteria</taxon>
        <taxon>Bacillati</taxon>
        <taxon>Bacillota</taxon>
        <taxon>Clostridia</taxon>
        <taxon>Peptostreptococcales</taxon>
        <taxon>Thermotaleaceae</taxon>
        <taxon>Anaeromicrobium</taxon>
    </lineage>
</organism>
<evidence type="ECO:0000313" key="1">
    <source>
        <dbReference type="EMBL" id="PAB60204.1"/>
    </source>
</evidence>
<keyword evidence="2" id="KW-1185">Reference proteome</keyword>
<dbReference type="Pfam" id="PF07949">
    <property type="entry name" value="YbbR"/>
    <property type="match status" value="3"/>
</dbReference>
<dbReference type="Proteomes" id="UP000216024">
    <property type="component" value="Unassembled WGS sequence"/>
</dbReference>
<comment type="caution">
    <text evidence="1">The sequence shown here is derived from an EMBL/GenBank/DDBJ whole genome shotgun (WGS) entry which is preliminary data.</text>
</comment>
<evidence type="ECO:0000313" key="2">
    <source>
        <dbReference type="Proteomes" id="UP000216024"/>
    </source>
</evidence>
<dbReference type="Gene3D" id="2.170.120.30">
    <property type="match status" value="2"/>
</dbReference>
<dbReference type="OrthoDB" id="2111604at2"/>
<gene>
    <name evidence="1" type="ORF">CCE28_04710</name>
</gene>
<accession>A0A267MKT2</accession>
<proteinExistence type="predicted"/>
<protein>
    <recommendedName>
        <fullName evidence="3">YbbR-like domain-containing protein</fullName>
    </recommendedName>
</protein>
<sequence length="417" mass="46408">MTKIKNKTSKMKIKRLGLFGNNTNLKLASILFAFVMWLYVMGEVNPQTTIELKGIPVTLLNVESLNKNGLLIMGEEKFSVNVKLEGRRNDLYTVSSSDIVANANLVGVTKGVNSIPVNVNVPSNVSLSRISPPEIRITIDEIVKQEKKVIPNKVGTPAEGYSAEDGIVSENKVVVEGPETIVNTVDAVVAQVNVDNLKNTVETKALLKPIDKKGNVVKGVTLSKEFINVTMPILRVKEVPLLPTYRSNTSVSEGYKLTGTNLEYKNITIKGEIDLVENINYVKVEPINLNGLNKNTTKKMKILVPNGIEAIEEYVDVKLVIEKIIDKKFVYSKNDLQVINLKEGLSSYKDVVPIWIEVMVKSVPSQKVTEADIELYFDAKNLDEGIYDMEVQYSFDKEIEEIKIDPKVVPVELVKSE</sequence>
<dbReference type="InterPro" id="IPR053154">
    <property type="entry name" value="c-di-AMP_regulator"/>
</dbReference>
<name>A0A267MKT2_9FIRM</name>
<dbReference type="Gene3D" id="2.170.120.40">
    <property type="entry name" value="YbbR-like domain"/>
    <property type="match status" value="2"/>
</dbReference>
<dbReference type="InterPro" id="IPR012505">
    <property type="entry name" value="YbbR"/>
</dbReference>
<reference evidence="1 2" key="1">
    <citation type="submission" date="2017-06" db="EMBL/GenBank/DDBJ databases">
        <title>Draft genome sequence of anaerobic fermentative bacterium Anaeromicrobium sediminis DY2726D isolated from West Pacific Ocean sediments.</title>
        <authorList>
            <person name="Zeng X."/>
        </authorList>
    </citation>
    <scope>NUCLEOTIDE SEQUENCE [LARGE SCALE GENOMIC DNA]</scope>
    <source>
        <strain evidence="1 2">DY2726D</strain>
    </source>
</reference>
<dbReference type="PANTHER" id="PTHR37804:SF1">
    <property type="entry name" value="CDAA REGULATORY PROTEIN CDAR"/>
    <property type="match status" value="1"/>
</dbReference>